<dbReference type="AlphaFoldDB" id="A0AAD4GB99"/>
<dbReference type="EMBL" id="WHUW01000029">
    <property type="protein sequence ID" value="KAF8434343.1"/>
    <property type="molecule type" value="Genomic_DNA"/>
</dbReference>
<reference evidence="1" key="1">
    <citation type="submission" date="2019-10" db="EMBL/GenBank/DDBJ databases">
        <authorList>
            <consortium name="DOE Joint Genome Institute"/>
            <person name="Kuo A."/>
            <person name="Miyauchi S."/>
            <person name="Kiss E."/>
            <person name="Drula E."/>
            <person name="Kohler A."/>
            <person name="Sanchez-Garcia M."/>
            <person name="Andreopoulos B."/>
            <person name="Barry K.W."/>
            <person name="Bonito G."/>
            <person name="Buee M."/>
            <person name="Carver A."/>
            <person name="Chen C."/>
            <person name="Cichocki N."/>
            <person name="Clum A."/>
            <person name="Culley D."/>
            <person name="Crous P.W."/>
            <person name="Fauchery L."/>
            <person name="Girlanda M."/>
            <person name="Hayes R."/>
            <person name="Keri Z."/>
            <person name="LaButti K."/>
            <person name="Lipzen A."/>
            <person name="Lombard V."/>
            <person name="Magnuson J."/>
            <person name="Maillard F."/>
            <person name="Morin E."/>
            <person name="Murat C."/>
            <person name="Nolan M."/>
            <person name="Ohm R."/>
            <person name="Pangilinan J."/>
            <person name="Pereira M."/>
            <person name="Perotto S."/>
            <person name="Peter M."/>
            <person name="Riley R."/>
            <person name="Sitrit Y."/>
            <person name="Stielow B."/>
            <person name="Szollosi G."/>
            <person name="Zifcakova L."/>
            <person name="Stursova M."/>
            <person name="Spatafora J.W."/>
            <person name="Tedersoo L."/>
            <person name="Vaario L.-M."/>
            <person name="Yamada A."/>
            <person name="Yan M."/>
            <person name="Wang P."/>
            <person name="Xu J."/>
            <person name="Bruns T."/>
            <person name="Baldrian P."/>
            <person name="Vilgalys R."/>
            <person name="Henrissat B."/>
            <person name="Grigoriev I.V."/>
            <person name="Hibbett D."/>
            <person name="Nagy L.G."/>
            <person name="Martin F.M."/>
        </authorList>
    </citation>
    <scope>NUCLEOTIDE SEQUENCE</scope>
    <source>
        <strain evidence="1">BED1</strain>
    </source>
</reference>
<dbReference type="Proteomes" id="UP001194468">
    <property type="component" value="Unassembled WGS sequence"/>
</dbReference>
<organism evidence="1 2">
    <name type="scientific">Boletus edulis BED1</name>
    <dbReference type="NCBI Taxonomy" id="1328754"/>
    <lineage>
        <taxon>Eukaryota</taxon>
        <taxon>Fungi</taxon>
        <taxon>Dikarya</taxon>
        <taxon>Basidiomycota</taxon>
        <taxon>Agaricomycotina</taxon>
        <taxon>Agaricomycetes</taxon>
        <taxon>Agaricomycetidae</taxon>
        <taxon>Boletales</taxon>
        <taxon>Boletineae</taxon>
        <taxon>Boletaceae</taxon>
        <taxon>Boletoideae</taxon>
        <taxon>Boletus</taxon>
    </lineage>
</organism>
<comment type="caution">
    <text evidence="1">The sequence shown here is derived from an EMBL/GenBank/DDBJ whole genome shotgun (WGS) entry which is preliminary data.</text>
</comment>
<sequence>MGRLDIVLPTKLLFAYTLLLPRHGRLATKEATIVEGGWSEWEARSKMGSSLLRITVPGCIQCTLYAPITRP</sequence>
<gene>
    <name evidence="1" type="ORF">L210DRAFT_3553716</name>
</gene>
<reference evidence="1" key="2">
    <citation type="journal article" date="2020" name="Nat. Commun.">
        <title>Large-scale genome sequencing of mycorrhizal fungi provides insights into the early evolution of symbiotic traits.</title>
        <authorList>
            <person name="Miyauchi S."/>
            <person name="Kiss E."/>
            <person name="Kuo A."/>
            <person name="Drula E."/>
            <person name="Kohler A."/>
            <person name="Sanchez-Garcia M."/>
            <person name="Morin E."/>
            <person name="Andreopoulos B."/>
            <person name="Barry K.W."/>
            <person name="Bonito G."/>
            <person name="Buee M."/>
            <person name="Carver A."/>
            <person name="Chen C."/>
            <person name="Cichocki N."/>
            <person name="Clum A."/>
            <person name="Culley D."/>
            <person name="Crous P.W."/>
            <person name="Fauchery L."/>
            <person name="Girlanda M."/>
            <person name="Hayes R.D."/>
            <person name="Keri Z."/>
            <person name="LaButti K."/>
            <person name="Lipzen A."/>
            <person name="Lombard V."/>
            <person name="Magnuson J."/>
            <person name="Maillard F."/>
            <person name="Murat C."/>
            <person name="Nolan M."/>
            <person name="Ohm R.A."/>
            <person name="Pangilinan J."/>
            <person name="Pereira M.F."/>
            <person name="Perotto S."/>
            <person name="Peter M."/>
            <person name="Pfister S."/>
            <person name="Riley R."/>
            <person name="Sitrit Y."/>
            <person name="Stielow J.B."/>
            <person name="Szollosi G."/>
            <person name="Zifcakova L."/>
            <person name="Stursova M."/>
            <person name="Spatafora J.W."/>
            <person name="Tedersoo L."/>
            <person name="Vaario L.M."/>
            <person name="Yamada A."/>
            <person name="Yan M."/>
            <person name="Wang P."/>
            <person name="Xu J."/>
            <person name="Bruns T."/>
            <person name="Baldrian P."/>
            <person name="Vilgalys R."/>
            <person name="Dunand C."/>
            <person name="Henrissat B."/>
            <person name="Grigoriev I.V."/>
            <person name="Hibbett D."/>
            <person name="Nagy L.G."/>
            <person name="Martin F.M."/>
        </authorList>
    </citation>
    <scope>NUCLEOTIDE SEQUENCE</scope>
    <source>
        <strain evidence="1">BED1</strain>
    </source>
</reference>
<protein>
    <submittedName>
        <fullName evidence="1">Uncharacterized protein</fullName>
    </submittedName>
</protein>
<evidence type="ECO:0000313" key="2">
    <source>
        <dbReference type="Proteomes" id="UP001194468"/>
    </source>
</evidence>
<name>A0AAD4GB99_BOLED</name>
<evidence type="ECO:0000313" key="1">
    <source>
        <dbReference type="EMBL" id="KAF8434343.1"/>
    </source>
</evidence>
<keyword evidence="2" id="KW-1185">Reference proteome</keyword>
<proteinExistence type="predicted"/>
<accession>A0AAD4GB99</accession>